<keyword evidence="3 5" id="KW-1133">Transmembrane helix</keyword>
<evidence type="ECO:0000256" key="3">
    <source>
        <dbReference type="ARBA" id="ARBA00022989"/>
    </source>
</evidence>
<evidence type="ECO:0000313" key="6">
    <source>
        <dbReference type="EMBL" id="KAA6179878.1"/>
    </source>
</evidence>
<evidence type="ECO:0000313" key="7">
    <source>
        <dbReference type="Proteomes" id="UP000323909"/>
    </source>
</evidence>
<keyword evidence="6" id="KW-0489">Methyltransferase</keyword>
<dbReference type="Gene3D" id="1.20.120.1630">
    <property type="match status" value="1"/>
</dbReference>
<dbReference type="PANTHER" id="PTHR12714:SF9">
    <property type="entry name" value="PROTEIN-S-ISOPRENYLCYSTEINE O-METHYLTRANSFERASE"/>
    <property type="match status" value="1"/>
</dbReference>
<accession>A0A5M8F4X1</accession>
<dbReference type="EMBL" id="VWXT01000191">
    <property type="protein sequence ID" value="KAA6179878.1"/>
    <property type="molecule type" value="Genomic_DNA"/>
</dbReference>
<dbReference type="Proteomes" id="UP000323909">
    <property type="component" value="Unassembled WGS sequence"/>
</dbReference>
<feature type="transmembrane region" description="Helical" evidence="5">
    <location>
        <begin position="86"/>
        <end position="104"/>
    </location>
</feature>
<dbReference type="RefSeq" id="WP_150055787.1">
    <property type="nucleotide sequence ID" value="NZ_VWXT01000191.1"/>
</dbReference>
<evidence type="ECO:0000256" key="5">
    <source>
        <dbReference type="SAM" id="Phobius"/>
    </source>
</evidence>
<reference evidence="6 7" key="1">
    <citation type="submission" date="2019-09" db="EMBL/GenBank/DDBJ databases">
        <title>Genomic sequencing of 4 copper resistant soil isolates.</title>
        <authorList>
            <person name="Havryliuk O."/>
        </authorList>
    </citation>
    <scope>NUCLEOTIDE SEQUENCE [LARGE SCALE GENOMIC DNA]</scope>
    <source>
        <strain evidence="6 7">UKR4</strain>
    </source>
</reference>
<name>A0A5M8F4X1_PSEVE</name>
<comment type="caution">
    <text evidence="6">The sequence shown here is derived from an EMBL/GenBank/DDBJ whole genome shotgun (WGS) entry which is preliminary data.</text>
</comment>
<evidence type="ECO:0000256" key="2">
    <source>
        <dbReference type="ARBA" id="ARBA00022692"/>
    </source>
</evidence>
<keyword evidence="6" id="KW-0808">Transferase</keyword>
<gene>
    <name evidence="6" type="ORF">F3K53_13160</name>
</gene>
<dbReference type="GO" id="GO:0004671">
    <property type="term" value="F:protein C-terminal S-isoprenylcysteine carboxyl O-methyltransferase activity"/>
    <property type="evidence" value="ECO:0007669"/>
    <property type="project" value="InterPro"/>
</dbReference>
<comment type="subcellular location">
    <subcellularLocation>
        <location evidence="1">Membrane</location>
        <topology evidence="1">Multi-pass membrane protein</topology>
    </subcellularLocation>
</comment>
<protein>
    <submittedName>
        <fullName evidence="6">Isoprenylcysteine carboxylmethyltransferase family protein</fullName>
    </submittedName>
</protein>
<dbReference type="PANTHER" id="PTHR12714">
    <property type="entry name" value="PROTEIN-S ISOPRENYLCYSTEINE O-METHYLTRANSFERASE"/>
    <property type="match status" value="1"/>
</dbReference>
<dbReference type="Pfam" id="PF04140">
    <property type="entry name" value="ICMT"/>
    <property type="match status" value="1"/>
</dbReference>
<proteinExistence type="predicted"/>
<dbReference type="AlphaFoldDB" id="A0A5M8F4X1"/>
<sequence length="204" mass="22492">MKTLRVDVALSLLTPLACASAVLVYYAGLTFVVPIIMASVLLLAELYFLRETDSDSTFDKGIKSGFMVSCAISIVMLLQLLMRSDVLLHLVGSLLIAGGIGLRAHGKIVLGRHFSHSLRVLADHQLVKVGAFKYIRHPAYLGTLLIVTGFALYTSIYAALVIFFLALALILKRVSQEEKMLLGYFGAAYRQYQFDSFKVIPFVI</sequence>
<keyword evidence="4 5" id="KW-0472">Membrane</keyword>
<evidence type="ECO:0000256" key="4">
    <source>
        <dbReference type="ARBA" id="ARBA00023136"/>
    </source>
</evidence>
<dbReference type="InterPro" id="IPR007269">
    <property type="entry name" value="ICMT_MeTrfase"/>
</dbReference>
<keyword evidence="2 5" id="KW-0812">Transmembrane</keyword>
<dbReference type="GO" id="GO:0016020">
    <property type="term" value="C:membrane"/>
    <property type="evidence" value="ECO:0007669"/>
    <property type="project" value="UniProtKB-SubCell"/>
</dbReference>
<dbReference type="GO" id="GO:0032259">
    <property type="term" value="P:methylation"/>
    <property type="evidence" value="ECO:0007669"/>
    <property type="project" value="UniProtKB-KW"/>
</dbReference>
<evidence type="ECO:0000256" key="1">
    <source>
        <dbReference type="ARBA" id="ARBA00004141"/>
    </source>
</evidence>
<feature type="transmembrane region" description="Helical" evidence="5">
    <location>
        <begin position="143"/>
        <end position="171"/>
    </location>
</feature>
<feature type="transmembrane region" description="Helical" evidence="5">
    <location>
        <begin position="31"/>
        <end position="49"/>
    </location>
</feature>
<organism evidence="6 7">
    <name type="scientific">Pseudomonas veronii</name>
    <dbReference type="NCBI Taxonomy" id="76761"/>
    <lineage>
        <taxon>Bacteria</taxon>
        <taxon>Pseudomonadati</taxon>
        <taxon>Pseudomonadota</taxon>
        <taxon>Gammaproteobacteria</taxon>
        <taxon>Pseudomonadales</taxon>
        <taxon>Pseudomonadaceae</taxon>
        <taxon>Pseudomonas</taxon>
    </lineage>
</organism>
<feature type="transmembrane region" description="Helical" evidence="5">
    <location>
        <begin position="61"/>
        <end position="80"/>
    </location>
</feature>
<dbReference type="PROSITE" id="PS50244">
    <property type="entry name" value="S5A_REDUCTASE"/>
    <property type="match status" value="1"/>
</dbReference>